<reference evidence="2 3" key="1">
    <citation type="submission" date="2016-12" db="EMBL/GenBank/DDBJ databases">
        <title>The genomes of Aspergillus section Nigri reveals drivers in fungal speciation.</title>
        <authorList>
            <consortium name="DOE Joint Genome Institute"/>
            <person name="Vesth T.C."/>
            <person name="Nybo J."/>
            <person name="Theobald S."/>
            <person name="Brandl J."/>
            <person name="Frisvad J.C."/>
            <person name="Nielsen K.F."/>
            <person name="Lyhne E.K."/>
            <person name="Kogle M.E."/>
            <person name="Kuo A."/>
            <person name="Riley R."/>
            <person name="Clum A."/>
            <person name="Nolan M."/>
            <person name="Lipzen A."/>
            <person name="Salamov A."/>
            <person name="Henrissat B."/>
            <person name="Wiebenga A."/>
            <person name="De Vries R.P."/>
            <person name="Grigoriev I.V."/>
            <person name="Mortensen U.H."/>
            <person name="Andersen M.R."/>
            <person name="Baker S.E."/>
        </authorList>
    </citation>
    <scope>NUCLEOTIDE SEQUENCE [LARGE SCALE GENOMIC DNA]</scope>
    <source>
        <strain evidence="2 3">IBT 23096</strain>
    </source>
</reference>
<name>A0A2I2GN50_9EURO</name>
<feature type="compositionally biased region" description="Polar residues" evidence="1">
    <location>
        <begin position="161"/>
        <end position="176"/>
    </location>
</feature>
<feature type="compositionally biased region" description="Low complexity" evidence="1">
    <location>
        <begin position="7"/>
        <end position="16"/>
    </location>
</feature>
<dbReference type="RefSeq" id="XP_024709598.1">
    <property type="nucleotide sequence ID" value="XM_024851244.1"/>
</dbReference>
<evidence type="ECO:0000313" key="3">
    <source>
        <dbReference type="Proteomes" id="UP000234275"/>
    </source>
</evidence>
<feature type="region of interest" description="Disordered" evidence="1">
    <location>
        <begin position="1"/>
        <end position="124"/>
    </location>
</feature>
<comment type="caution">
    <text evidence="2">The sequence shown here is derived from an EMBL/GenBank/DDBJ whole genome shotgun (WGS) entry which is preliminary data.</text>
</comment>
<dbReference type="STRING" id="1392250.A0A2I2GN50"/>
<dbReference type="VEuPathDB" id="FungiDB:P170DRAFT_452089"/>
<organism evidence="2 3">
    <name type="scientific">Aspergillus steynii IBT 23096</name>
    <dbReference type="NCBI Taxonomy" id="1392250"/>
    <lineage>
        <taxon>Eukaryota</taxon>
        <taxon>Fungi</taxon>
        <taxon>Dikarya</taxon>
        <taxon>Ascomycota</taxon>
        <taxon>Pezizomycotina</taxon>
        <taxon>Eurotiomycetes</taxon>
        <taxon>Eurotiomycetidae</taxon>
        <taxon>Eurotiales</taxon>
        <taxon>Aspergillaceae</taxon>
        <taxon>Aspergillus</taxon>
        <taxon>Aspergillus subgen. Circumdati</taxon>
    </lineage>
</organism>
<feature type="compositionally biased region" description="Basic and acidic residues" evidence="1">
    <location>
        <begin position="254"/>
        <end position="281"/>
    </location>
</feature>
<protein>
    <submittedName>
        <fullName evidence="2">Uncharacterized protein</fullName>
    </submittedName>
</protein>
<dbReference type="OrthoDB" id="5384020at2759"/>
<feature type="compositionally biased region" description="Low complexity" evidence="1">
    <location>
        <begin position="89"/>
        <end position="101"/>
    </location>
</feature>
<accession>A0A2I2GN50</accession>
<keyword evidence="3" id="KW-1185">Reference proteome</keyword>
<feature type="compositionally biased region" description="Polar residues" evidence="1">
    <location>
        <begin position="54"/>
        <end position="82"/>
    </location>
</feature>
<gene>
    <name evidence="2" type="ORF">P170DRAFT_452089</name>
</gene>
<dbReference type="EMBL" id="MSFO01000001">
    <property type="protein sequence ID" value="PLB54296.1"/>
    <property type="molecule type" value="Genomic_DNA"/>
</dbReference>
<dbReference type="GeneID" id="36558943"/>
<dbReference type="AlphaFoldDB" id="A0A2I2GN50"/>
<feature type="compositionally biased region" description="Polar residues" evidence="1">
    <location>
        <begin position="187"/>
        <end position="197"/>
    </location>
</feature>
<evidence type="ECO:0000313" key="2">
    <source>
        <dbReference type="EMBL" id="PLB54296.1"/>
    </source>
</evidence>
<evidence type="ECO:0000256" key="1">
    <source>
        <dbReference type="SAM" id="MobiDB-lite"/>
    </source>
</evidence>
<feature type="compositionally biased region" description="Low complexity" evidence="1">
    <location>
        <begin position="33"/>
        <end position="52"/>
    </location>
</feature>
<sequence length="281" mass="29196">MSDDRSTSPISVPSSSGRQRRASLASSFTDYLSKSANPGSTSGSSTGPMASAVANAQSNQGRRLSITTLGLSGSPTQTSSLGGRNFRQGSVSSSAGSNSANYEDAVTEDGENGFSGATPNSPFARRVSFGAHALRDARAGSISNGKYPPSERALAGRRRQTASPASGTPSSVNACTGSLAASIDKVASQNERSNSSGRPLGEGFNWSEALRSRAERAPSFGAVSPNAPSNHHAAYGGQSAHHQRAASIASMEQPARELPKQPRQNKPDFFQEKILRGDFMD</sequence>
<proteinExistence type="predicted"/>
<feature type="region of interest" description="Disordered" evidence="1">
    <location>
        <begin position="137"/>
        <end position="281"/>
    </location>
</feature>
<dbReference type="Proteomes" id="UP000234275">
    <property type="component" value="Unassembled WGS sequence"/>
</dbReference>